<reference evidence="2" key="1">
    <citation type="journal article" date="2014" name="Int. J. Syst. Evol. Microbiol.">
        <title>Complete genome sequence of Corynebacterium casei LMG S-19264T (=DSM 44701T), isolated from a smear-ripened cheese.</title>
        <authorList>
            <consortium name="US DOE Joint Genome Institute (JGI-PGF)"/>
            <person name="Walter F."/>
            <person name="Albersmeier A."/>
            <person name="Kalinowski J."/>
            <person name="Ruckert C."/>
        </authorList>
    </citation>
    <scope>NUCLEOTIDE SEQUENCE</scope>
    <source>
        <strain evidence="2">JCM 3302</strain>
    </source>
</reference>
<keyword evidence="3" id="KW-1185">Reference proteome</keyword>
<evidence type="ECO:0000259" key="1">
    <source>
        <dbReference type="Pfam" id="PF12680"/>
    </source>
</evidence>
<dbReference type="InterPro" id="IPR037401">
    <property type="entry name" value="SnoaL-like"/>
</dbReference>
<comment type="caution">
    <text evidence="2">The sequence shown here is derived from an EMBL/GenBank/DDBJ whole genome shotgun (WGS) entry which is preliminary data.</text>
</comment>
<proteinExistence type="predicted"/>
<gene>
    <name evidence="2" type="ORF">GCM10014715_05040</name>
</gene>
<dbReference type="AlphaFoldDB" id="A0A918ZKW1"/>
<protein>
    <recommendedName>
        <fullName evidence="1">SnoaL-like domain-containing protein</fullName>
    </recommendedName>
</protein>
<dbReference type="Proteomes" id="UP000641386">
    <property type="component" value="Unassembled WGS sequence"/>
</dbReference>
<dbReference type="EMBL" id="BNBC01000002">
    <property type="protein sequence ID" value="GHE55246.1"/>
    <property type="molecule type" value="Genomic_DNA"/>
</dbReference>
<dbReference type="Gene3D" id="3.10.450.50">
    <property type="match status" value="1"/>
</dbReference>
<name>A0A918ZKW1_9ACTN</name>
<dbReference type="SUPFAM" id="SSF54427">
    <property type="entry name" value="NTF2-like"/>
    <property type="match status" value="1"/>
</dbReference>
<dbReference type="RefSeq" id="WP_189895791.1">
    <property type="nucleotide sequence ID" value="NZ_BNBC01000002.1"/>
</dbReference>
<dbReference type="InterPro" id="IPR032710">
    <property type="entry name" value="NTF2-like_dom_sf"/>
</dbReference>
<evidence type="ECO:0000313" key="3">
    <source>
        <dbReference type="Proteomes" id="UP000641386"/>
    </source>
</evidence>
<organism evidence="2 3">
    <name type="scientific">Streptomyces spiralis</name>
    <dbReference type="NCBI Taxonomy" id="66376"/>
    <lineage>
        <taxon>Bacteria</taxon>
        <taxon>Bacillati</taxon>
        <taxon>Actinomycetota</taxon>
        <taxon>Actinomycetes</taxon>
        <taxon>Kitasatosporales</taxon>
        <taxon>Streptomycetaceae</taxon>
        <taxon>Streptomyces</taxon>
    </lineage>
</organism>
<reference evidence="2" key="2">
    <citation type="submission" date="2020-09" db="EMBL/GenBank/DDBJ databases">
        <authorList>
            <person name="Sun Q."/>
            <person name="Ohkuma M."/>
        </authorList>
    </citation>
    <scope>NUCLEOTIDE SEQUENCE</scope>
    <source>
        <strain evidence="2">JCM 3302</strain>
    </source>
</reference>
<dbReference type="Pfam" id="PF12680">
    <property type="entry name" value="SnoaL_2"/>
    <property type="match status" value="1"/>
</dbReference>
<feature type="domain" description="SnoaL-like" evidence="1">
    <location>
        <begin position="23"/>
        <end position="121"/>
    </location>
</feature>
<accession>A0A918ZKW1</accession>
<evidence type="ECO:0000313" key="2">
    <source>
        <dbReference type="EMBL" id="GHE55246.1"/>
    </source>
</evidence>
<sequence length="134" mass="14823">MADFDKVRINQLSDQGLAWFAEVLRVIETLDVNAYVALMAPDVRLVLDNGALTLEGHDAVRTALAQGWQQLAGIVHDERNLYGTDQHFVHEATNTFTFADGTNTTVASTVWIDRDEHGRLAGARVYSNPEALRA</sequence>